<dbReference type="Proteomes" id="UP000292957">
    <property type="component" value="Unassembled WGS sequence"/>
</dbReference>
<proteinExistence type="predicted"/>
<dbReference type="EMBL" id="ML143394">
    <property type="protein sequence ID" value="TBU32671.1"/>
    <property type="molecule type" value="Genomic_DNA"/>
</dbReference>
<accession>A0A4Q9N195</accession>
<evidence type="ECO:0000313" key="1">
    <source>
        <dbReference type="EMBL" id="TBU32671.1"/>
    </source>
</evidence>
<organism evidence="1">
    <name type="scientific">Dichomitus squalens</name>
    <dbReference type="NCBI Taxonomy" id="114155"/>
    <lineage>
        <taxon>Eukaryota</taxon>
        <taxon>Fungi</taxon>
        <taxon>Dikarya</taxon>
        <taxon>Basidiomycota</taxon>
        <taxon>Agaricomycotina</taxon>
        <taxon>Agaricomycetes</taxon>
        <taxon>Polyporales</taxon>
        <taxon>Polyporaceae</taxon>
        <taxon>Dichomitus</taxon>
    </lineage>
</organism>
<name>A0A4Q9N195_9APHY</name>
<dbReference type="AlphaFoldDB" id="A0A4Q9N195"/>
<protein>
    <submittedName>
        <fullName evidence="1">Uncharacterized protein</fullName>
    </submittedName>
</protein>
<reference evidence="1" key="1">
    <citation type="submission" date="2019-01" db="EMBL/GenBank/DDBJ databases">
        <title>Draft genome sequences of three monokaryotic isolates of the white-rot basidiomycete fungus Dichomitus squalens.</title>
        <authorList>
            <consortium name="DOE Joint Genome Institute"/>
            <person name="Lopez S.C."/>
            <person name="Andreopoulos B."/>
            <person name="Pangilinan J."/>
            <person name="Lipzen A."/>
            <person name="Riley R."/>
            <person name="Ahrendt S."/>
            <person name="Ng V."/>
            <person name="Barry K."/>
            <person name="Daum C."/>
            <person name="Grigoriev I.V."/>
            <person name="Hilden K.S."/>
            <person name="Makela M.R."/>
            <person name="de Vries R.P."/>
        </authorList>
    </citation>
    <scope>NUCLEOTIDE SEQUENCE [LARGE SCALE GENOMIC DNA]</scope>
    <source>
        <strain evidence="1">OM18370.1</strain>
    </source>
</reference>
<sequence length="197" mass="22640">MQMCNYWYVYGSSPYPQPNTCVPPPVSRSLFIHGDASREDVSKSLTADTPLSAPPYPSRLLGKWLKQSSVSAPATICNFACTCRQLYACSMLVLFTQVELRSRRRLCTFYDVLQAKPVSGPSSRLSPSESRRFALQYYPTFSDRVHRFQRMSRLIQCHISHIDSRMPPAAREQHSKRQYRLREAPNLTRLRSEDRGS</sequence>
<gene>
    <name evidence="1" type="ORF">BD311DRAFT_549124</name>
</gene>